<dbReference type="Gene3D" id="1.10.287.1040">
    <property type="entry name" value="Exonuclease VII, small subunit"/>
    <property type="match status" value="1"/>
</dbReference>
<dbReference type="GO" id="GO:0009318">
    <property type="term" value="C:exodeoxyribonuclease VII complex"/>
    <property type="evidence" value="ECO:0007669"/>
    <property type="project" value="UniProtKB-UniRule"/>
</dbReference>
<dbReference type="RefSeq" id="WP_079686943.1">
    <property type="nucleotide sequence ID" value="NZ_FUZU01000001.1"/>
</dbReference>
<protein>
    <recommendedName>
        <fullName evidence="6">Exodeoxyribonuclease VII small subunit</fullName>
        <ecNumber evidence="6">3.1.11.6</ecNumber>
    </recommendedName>
</protein>
<keyword evidence="8" id="KW-1185">Reference proteome</keyword>
<dbReference type="SUPFAM" id="SSF116842">
    <property type="entry name" value="XseB-like"/>
    <property type="match status" value="1"/>
</dbReference>
<keyword evidence="3" id="KW-0540">Nuclease</keyword>
<keyword evidence="2" id="KW-0963">Cytoplasm</keyword>
<dbReference type="InterPro" id="IPR003761">
    <property type="entry name" value="Exonuc_VII_S"/>
</dbReference>
<dbReference type="OrthoDB" id="9813898at2"/>
<sequence length="72" mass="8130">MEMNITYEQAYDELVQIAHEIENESVSVDQLADKVKRASELIALCQAKLKSTENEVNKIITGMEKSVSKSKE</sequence>
<dbReference type="NCBIfam" id="TIGR01280">
    <property type="entry name" value="xseB"/>
    <property type="match status" value="1"/>
</dbReference>
<dbReference type="GO" id="GO:0006308">
    <property type="term" value="P:DNA catabolic process"/>
    <property type="evidence" value="ECO:0007669"/>
    <property type="project" value="UniProtKB-UniRule"/>
</dbReference>
<organism evidence="7 8">
    <name type="scientific">Ohtaekwangia koreensis</name>
    <dbReference type="NCBI Taxonomy" id="688867"/>
    <lineage>
        <taxon>Bacteria</taxon>
        <taxon>Pseudomonadati</taxon>
        <taxon>Bacteroidota</taxon>
        <taxon>Cytophagia</taxon>
        <taxon>Cytophagales</taxon>
        <taxon>Fulvivirgaceae</taxon>
        <taxon>Ohtaekwangia</taxon>
    </lineage>
</organism>
<dbReference type="Proteomes" id="UP000190961">
    <property type="component" value="Unassembled WGS sequence"/>
</dbReference>
<dbReference type="EMBL" id="FUZU01000001">
    <property type="protein sequence ID" value="SKC66082.1"/>
    <property type="molecule type" value="Genomic_DNA"/>
</dbReference>
<evidence type="ECO:0000256" key="2">
    <source>
        <dbReference type="ARBA" id="ARBA00022490"/>
    </source>
</evidence>
<keyword evidence="4" id="KW-0378">Hydrolase</keyword>
<evidence type="ECO:0000256" key="6">
    <source>
        <dbReference type="NCBIfam" id="TIGR01280"/>
    </source>
</evidence>
<evidence type="ECO:0000256" key="3">
    <source>
        <dbReference type="ARBA" id="ARBA00022722"/>
    </source>
</evidence>
<accession>A0A1T5KQQ4</accession>
<dbReference type="Pfam" id="PF02609">
    <property type="entry name" value="Exonuc_VII_S"/>
    <property type="match status" value="1"/>
</dbReference>
<name>A0A1T5KQQ4_9BACT</name>
<proteinExistence type="inferred from homology"/>
<dbReference type="InterPro" id="IPR037004">
    <property type="entry name" value="Exonuc_VII_ssu_sf"/>
</dbReference>
<dbReference type="EC" id="3.1.11.6" evidence="6"/>
<dbReference type="STRING" id="688867.SAMN05660236_2493"/>
<evidence type="ECO:0000256" key="4">
    <source>
        <dbReference type="ARBA" id="ARBA00022801"/>
    </source>
</evidence>
<evidence type="ECO:0000313" key="8">
    <source>
        <dbReference type="Proteomes" id="UP000190961"/>
    </source>
</evidence>
<evidence type="ECO:0000256" key="1">
    <source>
        <dbReference type="ARBA" id="ARBA00009998"/>
    </source>
</evidence>
<comment type="similarity">
    <text evidence="1">Belongs to the XseB family.</text>
</comment>
<dbReference type="GO" id="GO:0008855">
    <property type="term" value="F:exodeoxyribonuclease VII activity"/>
    <property type="evidence" value="ECO:0007669"/>
    <property type="project" value="UniProtKB-UniRule"/>
</dbReference>
<evidence type="ECO:0000256" key="5">
    <source>
        <dbReference type="ARBA" id="ARBA00022839"/>
    </source>
</evidence>
<reference evidence="7 8" key="1">
    <citation type="submission" date="2017-02" db="EMBL/GenBank/DDBJ databases">
        <authorList>
            <person name="Peterson S.W."/>
        </authorList>
    </citation>
    <scope>NUCLEOTIDE SEQUENCE [LARGE SCALE GENOMIC DNA]</scope>
    <source>
        <strain evidence="7 8">DSM 25262</strain>
    </source>
</reference>
<evidence type="ECO:0000313" key="7">
    <source>
        <dbReference type="EMBL" id="SKC66082.1"/>
    </source>
</evidence>
<keyword evidence="5" id="KW-0269">Exonuclease</keyword>
<dbReference type="AlphaFoldDB" id="A0A1T5KQQ4"/>
<gene>
    <name evidence="7" type="ORF">SAMN05660236_2493</name>
</gene>